<dbReference type="Gene3D" id="2.60.40.2850">
    <property type="match status" value="1"/>
</dbReference>
<keyword evidence="1" id="KW-0732">Signal</keyword>
<gene>
    <name evidence="2" type="ORF">ERS132426_00767</name>
</gene>
<feature type="signal peptide" evidence="1">
    <location>
        <begin position="1"/>
        <end position="26"/>
    </location>
</feature>
<evidence type="ECO:0000313" key="2">
    <source>
        <dbReference type="EMBL" id="CYV25463.1"/>
    </source>
</evidence>
<sequence length="97" mass="10229">MKKTLKKFALIAGLVATIGGTAVASAAVQYPGGGVWTYGAANGGAYSNYYHSGRYHSSTVVSRWTGASSKGYAQAGQTSRAWISTKLGEQAAFYYNY</sequence>
<reference evidence="2 3" key="1">
    <citation type="submission" date="2016-02" db="EMBL/GenBank/DDBJ databases">
        <authorList>
            <consortium name="Pathogen Informatics"/>
        </authorList>
    </citation>
    <scope>NUCLEOTIDE SEQUENCE [LARGE SCALE GENOMIC DNA]</scope>
    <source>
        <strain evidence="2 3">LSS64</strain>
    </source>
</reference>
<organism evidence="2 3">
    <name type="scientific">Streptococcus suis</name>
    <dbReference type="NCBI Taxonomy" id="1307"/>
    <lineage>
        <taxon>Bacteria</taxon>
        <taxon>Bacillati</taxon>
        <taxon>Bacillota</taxon>
        <taxon>Bacilli</taxon>
        <taxon>Lactobacillales</taxon>
        <taxon>Streptococcaceae</taxon>
        <taxon>Streptococcus</taxon>
    </lineage>
</organism>
<dbReference type="Pfam" id="PF09683">
    <property type="entry name" value="Lactococcin_972"/>
    <property type="match status" value="1"/>
</dbReference>
<dbReference type="Proteomes" id="UP000074850">
    <property type="component" value="Unassembled WGS sequence"/>
</dbReference>
<protein>
    <submittedName>
        <fullName evidence="2">Bacteriocin, lactococcin 972 family</fullName>
    </submittedName>
</protein>
<evidence type="ECO:0000256" key="1">
    <source>
        <dbReference type="SAM" id="SignalP"/>
    </source>
</evidence>
<evidence type="ECO:0000313" key="3">
    <source>
        <dbReference type="Proteomes" id="UP000074850"/>
    </source>
</evidence>
<accession>A0A0Z8HY54</accession>
<dbReference type="EMBL" id="FIHM01000012">
    <property type="protein sequence ID" value="CYV25463.1"/>
    <property type="molecule type" value="Genomic_DNA"/>
</dbReference>
<feature type="chain" id="PRO_5038419201" evidence="1">
    <location>
        <begin position="27"/>
        <end position="97"/>
    </location>
</feature>
<dbReference type="InterPro" id="IPR006540">
    <property type="entry name" value="Lactococcin_972"/>
</dbReference>
<proteinExistence type="predicted"/>
<dbReference type="AlphaFoldDB" id="A0A0Z8HY54"/>
<dbReference type="NCBIfam" id="TIGR01653">
    <property type="entry name" value="lactococcin_972"/>
    <property type="match status" value="1"/>
</dbReference>
<name>A0A0Z8HY54_STRSU</name>
<dbReference type="RefSeq" id="WP_044760354.1">
    <property type="nucleotide sequence ID" value="NZ_CEFC01000160.1"/>
</dbReference>